<evidence type="ECO:0000256" key="1">
    <source>
        <dbReference type="ARBA" id="ARBA00001927"/>
    </source>
</evidence>
<dbReference type="PRINTS" id="PR00354">
    <property type="entry name" value="7FE8SFRDOXIN"/>
</dbReference>
<evidence type="ECO:0000256" key="10">
    <source>
        <dbReference type="ARBA" id="ARBA00023004"/>
    </source>
</evidence>
<gene>
    <name evidence="14" type="ORF">GR303_23020</name>
</gene>
<evidence type="ECO:0000256" key="7">
    <source>
        <dbReference type="ARBA" id="ARBA00022723"/>
    </source>
</evidence>
<evidence type="ECO:0000256" key="9">
    <source>
        <dbReference type="ARBA" id="ARBA00022982"/>
    </source>
</evidence>
<dbReference type="Proteomes" id="UP000818323">
    <property type="component" value="Unassembled WGS sequence"/>
</dbReference>
<keyword evidence="8" id="KW-0677">Repeat</keyword>
<comment type="caution">
    <text evidence="14">The sequence shown here is derived from an EMBL/GenBank/DDBJ whole genome shotgun (WGS) entry which is preliminary data.</text>
</comment>
<dbReference type="PROSITE" id="PS00198">
    <property type="entry name" value="4FE4S_FER_1"/>
    <property type="match status" value="1"/>
</dbReference>
<dbReference type="EMBL" id="JAAAXJ010000030">
    <property type="protein sequence ID" value="NBJ27197.1"/>
    <property type="molecule type" value="Genomic_DNA"/>
</dbReference>
<sequence>MAYVIASACIDVKDGDCQTACPVECIYEGGRMMYIHPDECISCGLCLSVCPVQAIFDEADLPPHEAGFLAINAEFFGPAVTGWGSPGGSSPKYVTDRDHPAVAGYSGPAASVDAA</sequence>
<dbReference type="PROSITE" id="PS51379">
    <property type="entry name" value="4FE4S_FER_2"/>
    <property type="match status" value="1"/>
</dbReference>
<reference evidence="14 15" key="1">
    <citation type="submission" date="2020-01" db="EMBL/GenBank/DDBJ databases">
        <title>Microvirga sp. nov., an arsenate reduction bacterium isolated from Tibet hotspring sediments.</title>
        <authorList>
            <person name="Yuan C.-G."/>
        </authorList>
    </citation>
    <scope>NUCLEOTIDE SEQUENCE [LARGE SCALE GENOMIC DNA]</scope>
    <source>
        <strain evidence="14 15">SYSU G3D203</strain>
    </source>
</reference>
<dbReference type="Pfam" id="PF00037">
    <property type="entry name" value="Fer4"/>
    <property type="match status" value="1"/>
</dbReference>
<dbReference type="InterPro" id="IPR050294">
    <property type="entry name" value="RnfB_subfamily"/>
</dbReference>
<dbReference type="PANTHER" id="PTHR42859">
    <property type="entry name" value="OXIDOREDUCTASE"/>
    <property type="match status" value="1"/>
</dbReference>
<evidence type="ECO:0000256" key="12">
    <source>
        <dbReference type="RuleBase" id="RU365098"/>
    </source>
</evidence>
<dbReference type="InterPro" id="IPR017900">
    <property type="entry name" value="4Fe4S_Fe_S_CS"/>
</dbReference>
<name>A0ABW9Z526_9HYPH</name>
<evidence type="ECO:0000256" key="5">
    <source>
        <dbReference type="ARBA" id="ARBA00022448"/>
    </source>
</evidence>
<evidence type="ECO:0000256" key="6">
    <source>
        <dbReference type="ARBA" id="ARBA00022485"/>
    </source>
</evidence>
<evidence type="ECO:0000313" key="15">
    <source>
        <dbReference type="Proteomes" id="UP000818323"/>
    </source>
</evidence>
<evidence type="ECO:0000259" key="13">
    <source>
        <dbReference type="PROSITE" id="PS51379"/>
    </source>
</evidence>
<protein>
    <recommendedName>
        <fullName evidence="4 12">Ferredoxin</fullName>
    </recommendedName>
</protein>
<keyword evidence="9 12" id="KW-0249">Electron transport</keyword>
<accession>A0ABW9Z526</accession>
<dbReference type="RefSeq" id="WP_161726603.1">
    <property type="nucleotide sequence ID" value="NZ_JAAAXI010000039.1"/>
</dbReference>
<keyword evidence="15" id="KW-1185">Reference proteome</keyword>
<comment type="cofactor">
    <cofactor evidence="1">
        <name>[3Fe-4S] cluster</name>
        <dbReference type="ChEBI" id="CHEBI:21137"/>
    </cofactor>
</comment>
<dbReference type="InterPro" id="IPR000813">
    <property type="entry name" value="7Fe_ferredoxin"/>
</dbReference>
<dbReference type="Gene3D" id="3.30.70.20">
    <property type="match status" value="1"/>
</dbReference>
<dbReference type="InterPro" id="IPR054830">
    <property type="entry name" value="FdxA_Actino"/>
</dbReference>
<comment type="cofactor">
    <cofactor evidence="2 12">
        <name>[4Fe-4S] cluster</name>
        <dbReference type="ChEBI" id="CHEBI:49883"/>
    </cofactor>
</comment>
<proteinExistence type="predicted"/>
<comment type="function">
    <text evidence="3 12">Ferredoxins are iron-sulfur proteins that transfer electrons in a wide variety of metabolic reactions.</text>
</comment>
<feature type="domain" description="4Fe-4S ferredoxin-type" evidence="13">
    <location>
        <begin position="31"/>
        <end position="60"/>
    </location>
</feature>
<dbReference type="InterPro" id="IPR017896">
    <property type="entry name" value="4Fe4S_Fe-S-bd"/>
</dbReference>
<keyword evidence="11 12" id="KW-0411">Iron-sulfur</keyword>
<evidence type="ECO:0000256" key="4">
    <source>
        <dbReference type="ARBA" id="ARBA00013529"/>
    </source>
</evidence>
<evidence type="ECO:0000313" key="14">
    <source>
        <dbReference type="EMBL" id="NBJ27197.1"/>
    </source>
</evidence>
<evidence type="ECO:0000256" key="3">
    <source>
        <dbReference type="ARBA" id="ARBA00003532"/>
    </source>
</evidence>
<evidence type="ECO:0000256" key="2">
    <source>
        <dbReference type="ARBA" id="ARBA00001966"/>
    </source>
</evidence>
<organism evidence="14 15">
    <name type="scientific">Microvirga arsenatis</name>
    <dbReference type="NCBI Taxonomy" id="2692265"/>
    <lineage>
        <taxon>Bacteria</taxon>
        <taxon>Pseudomonadati</taxon>
        <taxon>Pseudomonadota</taxon>
        <taxon>Alphaproteobacteria</taxon>
        <taxon>Hyphomicrobiales</taxon>
        <taxon>Methylobacteriaceae</taxon>
        <taxon>Microvirga</taxon>
    </lineage>
</organism>
<keyword evidence="6 12" id="KW-0004">4Fe-4S</keyword>
<evidence type="ECO:0000256" key="8">
    <source>
        <dbReference type="ARBA" id="ARBA00022737"/>
    </source>
</evidence>
<dbReference type="NCBIfam" id="NF045480">
    <property type="entry name" value="FdxA_Actino"/>
    <property type="match status" value="1"/>
</dbReference>
<dbReference type="PANTHER" id="PTHR42859:SF2">
    <property type="entry name" value="FERREDOXIN"/>
    <property type="match status" value="1"/>
</dbReference>
<keyword evidence="10 12" id="KW-0408">Iron</keyword>
<keyword evidence="7 12" id="KW-0479">Metal-binding</keyword>
<evidence type="ECO:0000256" key="11">
    <source>
        <dbReference type="ARBA" id="ARBA00023014"/>
    </source>
</evidence>
<keyword evidence="5 12" id="KW-0813">Transport</keyword>
<dbReference type="SUPFAM" id="SSF54862">
    <property type="entry name" value="4Fe-4S ferredoxins"/>
    <property type="match status" value="1"/>
</dbReference>